<dbReference type="SUPFAM" id="SSF55298">
    <property type="entry name" value="YjgF-like"/>
    <property type="match status" value="1"/>
</dbReference>
<reference evidence="2 3" key="1">
    <citation type="submission" date="2020-08" db="EMBL/GenBank/DDBJ databases">
        <title>Functional genomics of gut bacteria from endangered species of beetles.</title>
        <authorList>
            <person name="Carlos-Shanley C."/>
        </authorList>
    </citation>
    <scope>NUCLEOTIDE SEQUENCE [LARGE SCALE GENOMIC DNA]</scope>
    <source>
        <strain evidence="2 3">S00198</strain>
    </source>
</reference>
<evidence type="ECO:0000256" key="1">
    <source>
        <dbReference type="SAM" id="MobiDB-lite"/>
    </source>
</evidence>
<feature type="compositionally biased region" description="Low complexity" evidence="1">
    <location>
        <begin position="8"/>
        <end position="19"/>
    </location>
</feature>
<dbReference type="RefSeq" id="WP_184856481.1">
    <property type="nucleotide sequence ID" value="NZ_JACHLK010000002.1"/>
</dbReference>
<dbReference type="Proteomes" id="UP000575083">
    <property type="component" value="Unassembled WGS sequence"/>
</dbReference>
<dbReference type="InterPro" id="IPR006175">
    <property type="entry name" value="YjgF/YER057c/UK114"/>
</dbReference>
<protein>
    <submittedName>
        <fullName evidence="2">Enamine deaminase RidA (YjgF/YER057c/UK114 family)</fullName>
    </submittedName>
</protein>
<feature type="region of interest" description="Disordered" evidence="1">
    <location>
        <begin position="1"/>
        <end position="20"/>
    </location>
</feature>
<gene>
    <name evidence="2" type="ORF">HNP48_001757</name>
</gene>
<keyword evidence="3" id="KW-1185">Reference proteome</keyword>
<dbReference type="CDD" id="cd00448">
    <property type="entry name" value="YjgF_YER057c_UK114_family"/>
    <property type="match status" value="1"/>
</dbReference>
<accession>A0A7X0U8L3</accession>
<evidence type="ECO:0000313" key="2">
    <source>
        <dbReference type="EMBL" id="MBB6559093.1"/>
    </source>
</evidence>
<organism evidence="2 3">
    <name type="scientific">Acidovorax soli</name>
    <dbReference type="NCBI Taxonomy" id="592050"/>
    <lineage>
        <taxon>Bacteria</taxon>
        <taxon>Pseudomonadati</taxon>
        <taxon>Pseudomonadota</taxon>
        <taxon>Betaproteobacteria</taxon>
        <taxon>Burkholderiales</taxon>
        <taxon>Comamonadaceae</taxon>
        <taxon>Acidovorax</taxon>
    </lineage>
</organism>
<dbReference type="AlphaFoldDB" id="A0A7X0U8L3"/>
<dbReference type="Gene3D" id="3.30.1330.40">
    <property type="entry name" value="RutC-like"/>
    <property type="match status" value="1"/>
</dbReference>
<proteinExistence type="predicted"/>
<evidence type="ECO:0000313" key="3">
    <source>
        <dbReference type="Proteomes" id="UP000575083"/>
    </source>
</evidence>
<dbReference type="PANTHER" id="PTHR43857:SF1">
    <property type="entry name" value="YJGH FAMILY PROTEIN"/>
    <property type="match status" value="1"/>
</dbReference>
<dbReference type="EMBL" id="JACHLK010000002">
    <property type="protein sequence ID" value="MBB6559093.1"/>
    <property type="molecule type" value="Genomic_DNA"/>
</dbReference>
<comment type="caution">
    <text evidence="2">The sequence shown here is derived from an EMBL/GenBank/DDBJ whole genome shotgun (WGS) entry which is preliminary data.</text>
</comment>
<dbReference type="PANTHER" id="PTHR43857">
    <property type="entry name" value="BLR7761 PROTEIN"/>
    <property type="match status" value="1"/>
</dbReference>
<sequence length="127" mass="13375">MQSTPVNSPHGPSPSGSYSQALDVQGATRWLVISGQIPIDRAGVVPANFAQQADLVWKHILAQLDAAGMGVANLVKVTTFLSSRQYAEENGAARRRALGSHAPALTVIIAGIYDEAWLLEIEAIAAA</sequence>
<dbReference type="InterPro" id="IPR035959">
    <property type="entry name" value="RutC-like_sf"/>
</dbReference>
<dbReference type="Pfam" id="PF01042">
    <property type="entry name" value="Ribonuc_L-PSP"/>
    <property type="match status" value="1"/>
</dbReference>
<name>A0A7X0U8L3_9BURK</name>